<keyword evidence="1" id="KW-0732">Signal</keyword>
<dbReference type="OrthoDB" id="6118498at2759"/>
<dbReference type="Pfam" id="PF00059">
    <property type="entry name" value="Lectin_C"/>
    <property type="match status" value="1"/>
</dbReference>
<evidence type="ECO:0000259" key="2">
    <source>
        <dbReference type="PROSITE" id="PS50041"/>
    </source>
</evidence>
<dbReference type="InterPro" id="IPR016187">
    <property type="entry name" value="CTDL_fold"/>
</dbReference>
<evidence type="ECO:0000313" key="3">
    <source>
        <dbReference type="EMBL" id="OWF55386.1"/>
    </source>
</evidence>
<protein>
    <submittedName>
        <fullName evidence="3">Aggrecan core protein</fullName>
    </submittedName>
</protein>
<dbReference type="Gene3D" id="3.10.100.10">
    <property type="entry name" value="Mannose-Binding Protein A, subunit A"/>
    <property type="match status" value="1"/>
</dbReference>
<dbReference type="EMBL" id="NEDP02000690">
    <property type="protein sequence ID" value="OWF55386.1"/>
    <property type="molecule type" value="Genomic_DNA"/>
</dbReference>
<comment type="caution">
    <text evidence="3">The sequence shown here is derived from an EMBL/GenBank/DDBJ whole genome shotgun (WGS) entry which is preliminary data.</text>
</comment>
<gene>
    <name evidence="3" type="ORF">KP79_PYT21704</name>
</gene>
<feature type="domain" description="C-type lectin" evidence="2">
    <location>
        <begin position="27"/>
        <end position="142"/>
    </location>
</feature>
<name>A0A210R383_MIZYE</name>
<evidence type="ECO:0000313" key="4">
    <source>
        <dbReference type="Proteomes" id="UP000242188"/>
    </source>
</evidence>
<dbReference type="InterPro" id="IPR001304">
    <property type="entry name" value="C-type_lectin-like"/>
</dbReference>
<dbReference type="Proteomes" id="UP000242188">
    <property type="component" value="Unassembled WGS sequence"/>
</dbReference>
<dbReference type="SUPFAM" id="SSF56436">
    <property type="entry name" value="C-type lectin-like"/>
    <property type="match status" value="1"/>
</dbReference>
<proteinExistence type="predicted"/>
<feature type="chain" id="PRO_5012013029" evidence="1">
    <location>
        <begin position="19"/>
        <end position="183"/>
    </location>
</feature>
<dbReference type="CDD" id="cd00037">
    <property type="entry name" value="CLECT"/>
    <property type="match status" value="1"/>
</dbReference>
<dbReference type="AlphaFoldDB" id="A0A210R383"/>
<evidence type="ECO:0000256" key="1">
    <source>
        <dbReference type="SAM" id="SignalP"/>
    </source>
</evidence>
<sequence length="183" mass="20823">MVLRLGLLLCVGLPLVLATCQIGWTEYKEDCIWFSQGKKSWNDAEADCRSKTAWLLSDDSQDKHDFLATILNVLRGRGIAEWFIGATDYTFEGSFRWLETGGPLTFTKWAPGQPNGTTVENCLTLKWVDRELLWEDEKCSSRGKRANNNNHTHVHHTHPPPMGMYYYICETRNGDHNSGPVFG</sequence>
<feature type="signal peptide" evidence="1">
    <location>
        <begin position="1"/>
        <end position="18"/>
    </location>
</feature>
<dbReference type="SMART" id="SM00034">
    <property type="entry name" value="CLECT"/>
    <property type="match status" value="1"/>
</dbReference>
<dbReference type="PROSITE" id="PS50041">
    <property type="entry name" value="C_TYPE_LECTIN_2"/>
    <property type="match status" value="1"/>
</dbReference>
<dbReference type="InterPro" id="IPR016186">
    <property type="entry name" value="C-type_lectin-like/link_sf"/>
</dbReference>
<keyword evidence="4" id="KW-1185">Reference proteome</keyword>
<reference evidence="3 4" key="1">
    <citation type="journal article" date="2017" name="Nat. Ecol. Evol.">
        <title>Scallop genome provides insights into evolution of bilaterian karyotype and development.</title>
        <authorList>
            <person name="Wang S."/>
            <person name="Zhang J."/>
            <person name="Jiao W."/>
            <person name="Li J."/>
            <person name="Xun X."/>
            <person name="Sun Y."/>
            <person name="Guo X."/>
            <person name="Huan P."/>
            <person name="Dong B."/>
            <person name="Zhang L."/>
            <person name="Hu X."/>
            <person name="Sun X."/>
            <person name="Wang J."/>
            <person name="Zhao C."/>
            <person name="Wang Y."/>
            <person name="Wang D."/>
            <person name="Huang X."/>
            <person name="Wang R."/>
            <person name="Lv J."/>
            <person name="Li Y."/>
            <person name="Zhang Z."/>
            <person name="Liu B."/>
            <person name="Lu W."/>
            <person name="Hui Y."/>
            <person name="Liang J."/>
            <person name="Zhou Z."/>
            <person name="Hou R."/>
            <person name="Li X."/>
            <person name="Liu Y."/>
            <person name="Li H."/>
            <person name="Ning X."/>
            <person name="Lin Y."/>
            <person name="Zhao L."/>
            <person name="Xing Q."/>
            <person name="Dou J."/>
            <person name="Li Y."/>
            <person name="Mao J."/>
            <person name="Guo H."/>
            <person name="Dou H."/>
            <person name="Li T."/>
            <person name="Mu C."/>
            <person name="Jiang W."/>
            <person name="Fu Q."/>
            <person name="Fu X."/>
            <person name="Miao Y."/>
            <person name="Liu J."/>
            <person name="Yu Q."/>
            <person name="Li R."/>
            <person name="Liao H."/>
            <person name="Li X."/>
            <person name="Kong Y."/>
            <person name="Jiang Z."/>
            <person name="Chourrout D."/>
            <person name="Li R."/>
            <person name="Bao Z."/>
        </authorList>
    </citation>
    <scope>NUCLEOTIDE SEQUENCE [LARGE SCALE GENOMIC DNA]</scope>
    <source>
        <strain evidence="3 4">PY_sf001</strain>
    </source>
</reference>
<accession>A0A210R383</accession>
<organism evidence="3 4">
    <name type="scientific">Mizuhopecten yessoensis</name>
    <name type="common">Japanese scallop</name>
    <name type="synonym">Patinopecten yessoensis</name>
    <dbReference type="NCBI Taxonomy" id="6573"/>
    <lineage>
        <taxon>Eukaryota</taxon>
        <taxon>Metazoa</taxon>
        <taxon>Spiralia</taxon>
        <taxon>Lophotrochozoa</taxon>
        <taxon>Mollusca</taxon>
        <taxon>Bivalvia</taxon>
        <taxon>Autobranchia</taxon>
        <taxon>Pteriomorphia</taxon>
        <taxon>Pectinida</taxon>
        <taxon>Pectinoidea</taxon>
        <taxon>Pectinidae</taxon>
        <taxon>Mizuhopecten</taxon>
    </lineage>
</organism>
<dbReference type="InterPro" id="IPR050111">
    <property type="entry name" value="C-type_lectin/snaclec_domain"/>
</dbReference>
<dbReference type="PANTHER" id="PTHR22803">
    <property type="entry name" value="MANNOSE, PHOSPHOLIPASE, LECTIN RECEPTOR RELATED"/>
    <property type="match status" value="1"/>
</dbReference>